<reference evidence="8 9" key="1">
    <citation type="journal article" date="2007" name="Science">
        <title>Sea anemone genome reveals ancestral eumetazoan gene repertoire and genomic organization.</title>
        <authorList>
            <person name="Putnam N.H."/>
            <person name="Srivastava M."/>
            <person name="Hellsten U."/>
            <person name="Dirks B."/>
            <person name="Chapman J."/>
            <person name="Salamov A."/>
            <person name="Terry A."/>
            <person name="Shapiro H."/>
            <person name="Lindquist E."/>
            <person name="Kapitonov V.V."/>
            <person name="Jurka J."/>
            <person name="Genikhovich G."/>
            <person name="Grigoriev I.V."/>
            <person name="Lucas S.M."/>
            <person name="Steele R.E."/>
            <person name="Finnerty J.R."/>
            <person name="Technau U."/>
            <person name="Martindale M.Q."/>
            <person name="Rokhsar D.S."/>
        </authorList>
    </citation>
    <scope>NUCLEOTIDE SEQUENCE [LARGE SCALE GENOMIC DNA]</scope>
    <source>
        <strain evidence="9">CH2 X CH6</strain>
    </source>
</reference>
<evidence type="ECO:0000256" key="6">
    <source>
        <dbReference type="ARBA" id="ARBA00023136"/>
    </source>
</evidence>
<keyword evidence="9" id="KW-1185">Reference proteome</keyword>
<dbReference type="OMA" id="YPRWIVI"/>
<evidence type="ECO:0000313" key="9">
    <source>
        <dbReference type="Proteomes" id="UP000001593"/>
    </source>
</evidence>
<keyword evidence="4 7" id="KW-0812">Transmembrane</keyword>
<name>A7SDZ0_NEMVE</name>
<dbReference type="eggNOG" id="KOG3880">
    <property type="taxonomic scope" value="Eukaryota"/>
</dbReference>
<feature type="transmembrane region" description="Helical" evidence="7">
    <location>
        <begin position="74"/>
        <end position="94"/>
    </location>
</feature>
<feature type="transmembrane region" description="Helical" evidence="7">
    <location>
        <begin position="331"/>
        <end position="350"/>
    </location>
</feature>
<feature type="transmembrane region" description="Helical" evidence="7">
    <location>
        <begin position="235"/>
        <end position="258"/>
    </location>
</feature>
<feature type="transmembrane region" description="Helical" evidence="7">
    <location>
        <begin position="270"/>
        <end position="294"/>
    </location>
</feature>
<feature type="transmembrane region" description="Helical" evidence="7">
    <location>
        <begin position="100"/>
        <end position="122"/>
    </location>
</feature>
<comment type="similarity">
    <text evidence="2 7">Belongs to the battenin family.</text>
</comment>
<dbReference type="AlphaFoldDB" id="A7SDZ0"/>
<proteinExistence type="inferred from homology"/>
<dbReference type="Pfam" id="PF02487">
    <property type="entry name" value="CLN3"/>
    <property type="match status" value="1"/>
</dbReference>
<dbReference type="Gene3D" id="1.20.1250.20">
    <property type="entry name" value="MFS general substrate transporter like domains"/>
    <property type="match status" value="1"/>
</dbReference>
<dbReference type="InParanoid" id="A7SDZ0"/>
<evidence type="ECO:0000256" key="4">
    <source>
        <dbReference type="ARBA" id="ARBA00022692"/>
    </source>
</evidence>
<dbReference type="FunFam" id="1.20.1250.20:FF:001145">
    <property type="entry name" value="Battenin"/>
    <property type="match status" value="1"/>
</dbReference>
<evidence type="ECO:0000256" key="1">
    <source>
        <dbReference type="ARBA" id="ARBA00004127"/>
    </source>
</evidence>
<organism evidence="8 9">
    <name type="scientific">Nematostella vectensis</name>
    <name type="common">Starlet sea anemone</name>
    <dbReference type="NCBI Taxonomy" id="45351"/>
    <lineage>
        <taxon>Eukaryota</taxon>
        <taxon>Metazoa</taxon>
        <taxon>Cnidaria</taxon>
        <taxon>Anthozoa</taxon>
        <taxon>Hexacorallia</taxon>
        <taxon>Actiniaria</taxon>
        <taxon>Edwardsiidae</taxon>
        <taxon>Nematostella</taxon>
    </lineage>
</organism>
<evidence type="ECO:0000256" key="3">
    <source>
        <dbReference type="ARBA" id="ARBA00022448"/>
    </source>
</evidence>
<evidence type="ECO:0000313" key="8">
    <source>
        <dbReference type="EMBL" id="EDO38095.1"/>
    </source>
</evidence>
<protein>
    <recommendedName>
        <fullName evidence="7">Battenin</fullName>
    </recommendedName>
</protein>
<keyword evidence="3" id="KW-0813">Transport</keyword>
<dbReference type="PRINTS" id="PR01315">
    <property type="entry name" value="BATTENIN"/>
</dbReference>
<dbReference type="PANTHER" id="PTHR10981:SF0">
    <property type="entry name" value="BATTENIN"/>
    <property type="match status" value="1"/>
</dbReference>
<dbReference type="PhylomeDB" id="A7SDZ0"/>
<dbReference type="GO" id="GO:0005765">
    <property type="term" value="C:lysosomal membrane"/>
    <property type="evidence" value="ECO:0007669"/>
    <property type="project" value="UniProtKB-SubCell"/>
</dbReference>
<feature type="transmembrane region" description="Helical" evidence="7">
    <location>
        <begin position="163"/>
        <end position="181"/>
    </location>
</feature>
<sequence>MAGKAKQSSKSFIGTGGFLGFAVVTYVFYTSTIIAAQDILAATSIPTSSIVTCLILPYVVLSMFFPFLVDKTSLMMKACMAGLFWGIAIIVVSLTKRPSVRLVGVVVASLGMGTAEIGFLSATSLHGDLTIHSFTCGTGVGAVLGTGYFTVVTTVCCLNPKTALLLLLVLVPVYPLLAWMINKNARKRVSEEVEYTRIGDSPPSSQDGDQENDQEIHPKLTWTEKFKAAKDSLHLAVPLTIGLFADYLIMQAVVTTLAFKNTRFDPRDHFQYYTFAFWFAELFGRSYGLAILSVKPSCSVVTKHTWILSSILSFNLIFLILASWYRFVPHIGIIMLFVIVTGATEGALYLNTFAVVGKDMQPRYREFSRAFLTFALTLGIVIAALMGLWVERVLQEHCAATVEDTGYCFTRSLHGWNATSSCLLRKY</sequence>
<keyword evidence="6 7" id="KW-0472">Membrane</keyword>
<dbReference type="SUPFAM" id="SSF103473">
    <property type="entry name" value="MFS general substrate transporter"/>
    <property type="match status" value="1"/>
</dbReference>
<dbReference type="PANTHER" id="PTHR10981">
    <property type="entry name" value="BATTENIN"/>
    <property type="match status" value="1"/>
</dbReference>
<dbReference type="HOGENOM" id="CLU_029663_2_0_1"/>
<dbReference type="Proteomes" id="UP000001593">
    <property type="component" value="Unassembled WGS sequence"/>
</dbReference>
<feature type="transmembrane region" description="Helical" evidence="7">
    <location>
        <begin position="129"/>
        <end position="151"/>
    </location>
</feature>
<keyword evidence="7" id="KW-0458">Lysosome</keyword>
<dbReference type="GO" id="GO:0051453">
    <property type="term" value="P:regulation of intracellular pH"/>
    <property type="evidence" value="ECO:0000318"/>
    <property type="project" value="GO_Central"/>
</dbReference>
<feature type="transmembrane region" description="Helical" evidence="7">
    <location>
        <begin position="49"/>
        <end position="69"/>
    </location>
</feature>
<evidence type="ECO:0000256" key="7">
    <source>
        <dbReference type="RuleBase" id="RU361113"/>
    </source>
</evidence>
<dbReference type="OrthoDB" id="5986750at2759"/>
<accession>A7SDZ0</accession>
<dbReference type="InterPro" id="IPR003492">
    <property type="entry name" value="Battenin_disease_Cln3"/>
</dbReference>
<evidence type="ECO:0000256" key="5">
    <source>
        <dbReference type="ARBA" id="ARBA00022989"/>
    </source>
</evidence>
<dbReference type="GO" id="GO:0012505">
    <property type="term" value="C:endomembrane system"/>
    <property type="evidence" value="ECO:0007669"/>
    <property type="project" value="UniProtKB-SubCell"/>
</dbReference>
<gene>
    <name evidence="8" type="ORF">NEMVEDRAFT_v1g237156</name>
</gene>
<feature type="transmembrane region" description="Helical" evidence="7">
    <location>
        <begin position="371"/>
        <end position="390"/>
    </location>
</feature>
<dbReference type="InterPro" id="IPR036259">
    <property type="entry name" value="MFS_trans_sf"/>
</dbReference>
<feature type="transmembrane region" description="Helical" evidence="7">
    <location>
        <begin position="12"/>
        <end position="29"/>
    </location>
</feature>
<dbReference type="KEGG" id="nve:5509661"/>
<evidence type="ECO:0000256" key="2">
    <source>
        <dbReference type="ARBA" id="ARBA00007467"/>
    </source>
</evidence>
<dbReference type="EMBL" id="DS469633">
    <property type="protein sequence ID" value="EDO38095.1"/>
    <property type="molecule type" value="Genomic_DNA"/>
</dbReference>
<comment type="subcellular location">
    <subcellularLocation>
        <location evidence="1">Endomembrane system</location>
        <topology evidence="1">Multi-pass membrane protein</topology>
    </subcellularLocation>
    <subcellularLocation>
        <location evidence="7">Lysosome membrane</location>
        <topology evidence="7">Multi-pass membrane protein</topology>
    </subcellularLocation>
</comment>
<feature type="transmembrane region" description="Helical" evidence="7">
    <location>
        <begin position="306"/>
        <end position="325"/>
    </location>
</feature>
<keyword evidence="5 7" id="KW-1133">Transmembrane helix</keyword>
<dbReference type="GO" id="GO:0005773">
    <property type="term" value="C:vacuole"/>
    <property type="evidence" value="ECO:0000318"/>
    <property type="project" value="GO_Central"/>
</dbReference>